<evidence type="ECO:0000256" key="1">
    <source>
        <dbReference type="ARBA" id="ARBA00004496"/>
    </source>
</evidence>
<keyword evidence="3" id="KW-0677">Repeat</keyword>
<evidence type="ECO:0000259" key="4">
    <source>
        <dbReference type="PROSITE" id="PS50106"/>
    </source>
</evidence>
<dbReference type="CDD" id="cd00136">
    <property type="entry name" value="PDZ_canonical"/>
    <property type="match status" value="1"/>
</dbReference>
<feature type="domain" description="PDZ" evidence="4">
    <location>
        <begin position="48"/>
        <end position="131"/>
    </location>
</feature>
<dbReference type="InterPro" id="IPR001478">
    <property type="entry name" value="PDZ"/>
</dbReference>
<dbReference type="Pfam" id="PF00595">
    <property type="entry name" value="PDZ"/>
    <property type="match status" value="1"/>
</dbReference>
<accession>A0A5K3FYU6</accession>
<proteinExistence type="predicted"/>
<dbReference type="PANTHER" id="PTHR46227:SF2">
    <property type="entry name" value="FI03335P"/>
    <property type="match status" value="1"/>
</dbReference>
<keyword evidence="2" id="KW-0963">Cytoplasm</keyword>
<dbReference type="GO" id="GO:0005737">
    <property type="term" value="C:cytoplasm"/>
    <property type="evidence" value="ECO:0007669"/>
    <property type="project" value="UniProtKB-SubCell"/>
</dbReference>
<dbReference type="InterPro" id="IPR036034">
    <property type="entry name" value="PDZ_sf"/>
</dbReference>
<sequence>MSEEQRRLSQCRGIPCKKSINHIANANPEIMIHSQEYFSNDAICGYVEVTLHKSKNACLGITVAGGIDRGHPPRITAIRPGSVADKSDCVLINDVVKSINGIDTADLTHDQIVKITRNAETTVRMALEYILVETPKSTTSKHAFIHLEPMNESFGITVRGGVLPTFTTPFPLTIRRIRSQSCADL</sequence>
<reference evidence="5" key="1">
    <citation type="submission" date="2019-11" db="UniProtKB">
        <authorList>
            <consortium name="WormBaseParasite"/>
        </authorList>
    </citation>
    <scope>IDENTIFICATION</scope>
</reference>
<evidence type="ECO:0000256" key="2">
    <source>
        <dbReference type="ARBA" id="ARBA00022490"/>
    </source>
</evidence>
<dbReference type="WBParaSite" id="MCU_011306-RA">
    <property type="protein sequence ID" value="MCU_011306-RA"/>
    <property type="gene ID" value="MCU_011306"/>
</dbReference>
<protein>
    <submittedName>
        <fullName evidence="5">PDZ domain-containing protein</fullName>
    </submittedName>
</protein>
<dbReference type="PROSITE" id="PS50106">
    <property type="entry name" value="PDZ"/>
    <property type="match status" value="1"/>
</dbReference>
<name>A0A5K3FYU6_MESCO</name>
<dbReference type="Gene3D" id="2.30.42.10">
    <property type="match status" value="1"/>
</dbReference>
<evidence type="ECO:0000313" key="5">
    <source>
        <dbReference type="WBParaSite" id="MCU_011306-RA"/>
    </source>
</evidence>
<evidence type="ECO:0000256" key="3">
    <source>
        <dbReference type="ARBA" id="ARBA00022737"/>
    </source>
</evidence>
<dbReference type="InterPro" id="IPR043545">
    <property type="entry name" value="GRIP1/2"/>
</dbReference>
<dbReference type="PANTHER" id="PTHR46227">
    <property type="entry name" value="GLUTAMATE RECEPTOR-INTERACTING PROTEIN GRIP"/>
    <property type="match status" value="1"/>
</dbReference>
<dbReference type="SMART" id="SM00228">
    <property type="entry name" value="PDZ"/>
    <property type="match status" value="1"/>
</dbReference>
<dbReference type="SUPFAM" id="SSF50156">
    <property type="entry name" value="PDZ domain-like"/>
    <property type="match status" value="1"/>
</dbReference>
<dbReference type="GO" id="GO:0098887">
    <property type="term" value="P:neurotransmitter receptor transport, endosome to postsynaptic membrane"/>
    <property type="evidence" value="ECO:0007669"/>
    <property type="project" value="TreeGrafter"/>
</dbReference>
<dbReference type="AlphaFoldDB" id="A0A5K3FYU6"/>
<organism evidence="5">
    <name type="scientific">Mesocestoides corti</name>
    <name type="common">Flatworm</name>
    <dbReference type="NCBI Taxonomy" id="53468"/>
    <lineage>
        <taxon>Eukaryota</taxon>
        <taxon>Metazoa</taxon>
        <taxon>Spiralia</taxon>
        <taxon>Lophotrochozoa</taxon>
        <taxon>Platyhelminthes</taxon>
        <taxon>Cestoda</taxon>
        <taxon>Eucestoda</taxon>
        <taxon>Cyclophyllidea</taxon>
        <taxon>Mesocestoididae</taxon>
        <taxon>Mesocestoides</taxon>
    </lineage>
</organism>
<comment type="subcellular location">
    <subcellularLocation>
        <location evidence="1">Cytoplasm</location>
    </subcellularLocation>
</comment>